<dbReference type="InterPro" id="IPR036291">
    <property type="entry name" value="NAD(P)-bd_dom_sf"/>
</dbReference>
<reference evidence="2 3" key="1">
    <citation type="submission" date="2016-12" db="EMBL/GenBank/DDBJ databases">
        <title>Amycolatopsis keratiniphila subsp. keratiniphila genome sequencing and assembly.</title>
        <authorList>
            <person name="Mayilraj S."/>
            <person name="Kaur N."/>
        </authorList>
    </citation>
    <scope>NUCLEOTIDE SEQUENCE [LARGE SCALE GENOMIC DNA]</scope>
    <source>
        <strain evidence="2 3">DSM 44409</strain>
    </source>
</reference>
<organism evidence="2 3">
    <name type="scientific">Amycolatopsis keratiniphila subsp. keratiniphila</name>
    <dbReference type="NCBI Taxonomy" id="227715"/>
    <lineage>
        <taxon>Bacteria</taxon>
        <taxon>Bacillati</taxon>
        <taxon>Actinomycetota</taxon>
        <taxon>Actinomycetes</taxon>
        <taxon>Pseudonocardiales</taxon>
        <taxon>Pseudonocardiaceae</taxon>
        <taxon>Amycolatopsis</taxon>
        <taxon>Amycolatopsis japonica group</taxon>
    </lineage>
</organism>
<protein>
    <submittedName>
        <fullName evidence="2">Nucleoside-diphosphate sugar epimerase</fullName>
    </submittedName>
</protein>
<proteinExistence type="predicted"/>
<name>A0A1W2LPR6_9PSEU</name>
<dbReference type="RefSeq" id="WP_063272367.1">
    <property type="nucleotide sequence ID" value="NZ_LQMT02000025.1"/>
</dbReference>
<dbReference type="Proteomes" id="UP000076660">
    <property type="component" value="Unassembled WGS sequence"/>
</dbReference>
<dbReference type="AlphaFoldDB" id="A0A1W2LPR6"/>
<evidence type="ECO:0000259" key="1">
    <source>
        <dbReference type="Pfam" id="PF13460"/>
    </source>
</evidence>
<dbReference type="Gene3D" id="3.90.25.10">
    <property type="entry name" value="UDP-galactose 4-epimerase, domain 1"/>
    <property type="match status" value="1"/>
</dbReference>
<dbReference type="InterPro" id="IPR016040">
    <property type="entry name" value="NAD(P)-bd_dom"/>
</dbReference>
<evidence type="ECO:0000313" key="3">
    <source>
        <dbReference type="Proteomes" id="UP000076660"/>
    </source>
</evidence>
<gene>
    <name evidence="2" type="ORF">AVR91_0227065</name>
</gene>
<dbReference type="SUPFAM" id="SSF51735">
    <property type="entry name" value="NAD(P)-binding Rossmann-fold domains"/>
    <property type="match status" value="1"/>
</dbReference>
<comment type="caution">
    <text evidence="2">The sequence shown here is derived from an EMBL/GenBank/DDBJ whole genome shotgun (WGS) entry which is preliminary data.</text>
</comment>
<dbReference type="PANTHER" id="PTHR43162">
    <property type="match status" value="1"/>
</dbReference>
<evidence type="ECO:0000313" key="2">
    <source>
        <dbReference type="EMBL" id="ONF65602.1"/>
    </source>
</evidence>
<accession>A0A1W2LPR6</accession>
<dbReference type="PANTHER" id="PTHR43162:SF1">
    <property type="entry name" value="PRESTALK A DIFFERENTIATION PROTEIN A"/>
    <property type="match status" value="1"/>
</dbReference>
<dbReference type="InterPro" id="IPR051604">
    <property type="entry name" value="Ergot_Alk_Oxidoreductase"/>
</dbReference>
<dbReference type="OrthoDB" id="3207931at2"/>
<dbReference type="Gene3D" id="3.40.50.720">
    <property type="entry name" value="NAD(P)-binding Rossmann-like Domain"/>
    <property type="match status" value="1"/>
</dbReference>
<dbReference type="Pfam" id="PF13460">
    <property type="entry name" value="NAD_binding_10"/>
    <property type="match status" value="1"/>
</dbReference>
<feature type="domain" description="NAD(P)-binding" evidence="1">
    <location>
        <begin position="6"/>
        <end position="176"/>
    </location>
</feature>
<sequence>MILVLGSTGKIGRELVPALLDRGARVRALTRDPSRARIDPRAEVAAGDLDAFDPALLDGVERVFVLTSGHGSDPLAQEQAVLKAAGGVSHVVKLSTTGVHFGQTDPVSLVHAEAERAVREAGPAWTILRPGTFMDNRFAWLHAVRGDGVIRVPEGDPASALVHVRDIAEVAATVLTGDGHAGKTYPITGGEALTTRRQVEILGDTLERRLTYVEEPEAASRARMLGHGWPASAVDGIFELKRQSAGKEEIVFGTVRELLGRAPLTFADWVREHAATFA</sequence>
<dbReference type="EMBL" id="LQMT02000025">
    <property type="protein sequence ID" value="ONF65602.1"/>
    <property type="molecule type" value="Genomic_DNA"/>
</dbReference>